<reference evidence="1 2" key="1">
    <citation type="journal article" date="2019" name="Emerg. Microbes Infect.">
        <title>Comprehensive subspecies identification of 175 nontuberculous mycobacteria species based on 7547 genomic profiles.</title>
        <authorList>
            <person name="Matsumoto Y."/>
            <person name="Kinjo T."/>
            <person name="Motooka D."/>
            <person name="Nabeya D."/>
            <person name="Jung N."/>
            <person name="Uechi K."/>
            <person name="Horii T."/>
            <person name="Iida T."/>
            <person name="Fujita J."/>
            <person name="Nakamura S."/>
        </authorList>
    </citation>
    <scope>NUCLEOTIDE SEQUENCE [LARGE SCALE GENOMIC DNA]</scope>
    <source>
        <strain evidence="1 2">JCM 18565</strain>
    </source>
</reference>
<protein>
    <submittedName>
        <fullName evidence="1">Uncharacterized protein</fullName>
    </submittedName>
</protein>
<evidence type="ECO:0000313" key="2">
    <source>
        <dbReference type="Proteomes" id="UP000465240"/>
    </source>
</evidence>
<dbReference type="Proteomes" id="UP000465240">
    <property type="component" value="Unassembled WGS sequence"/>
</dbReference>
<evidence type="ECO:0000313" key="1">
    <source>
        <dbReference type="EMBL" id="GFG79618.1"/>
    </source>
</evidence>
<dbReference type="EMBL" id="BLKX01000001">
    <property type="protein sequence ID" value="GFG79618.1"/>
    <property type="molecule type" value="Genomic_DNA"/>
</dbReference>
<accession>A0ABQ1C5A4</accession>
<gene>
    <name evidence="1" type="ORF">MPRG_28940</name>
</gene>
<organism evidence="1 2">
    <name type="scientific">Mycobacterium paragordonae</name>
    <dbReference type="NCBI Taxonomy" id="1389713"/>
    <lineage>
        <taxon>Bacteria</taxon>
        <taxon>Bacillati</taxon>
        <taxon>Actinomycetota</taxon>
        <taxon>Actinomycetes</taxon>
        <taxon>Mycobacteriales</taxon>
        <taxon>Mycobacteriaceae</taxon>
        <taxon>Mycobacterium</taxon>
    </lineage>
</organism>
<sequence>MAPAPPTMANPGAVAIANKDEPIANNQHWVRSISEFMVSVTRESYKMQRRRRPVRVLRGTAQLPTAQNISLRSRLRKGAAP</sequence>
<name>A0ABQ1C5A4_9MYCO</name>
<comment type="caution">
    <text evidence="1">The sequence shown here is derived from an EMBL/GenBank/DDBJ whole genome shotgun (WGS) entry which is preliminary data.</text>
</comment>
<keyword evidence="2" id="KW-1185">Reference proteome</keyword>
<proteinExistence type="predicted"/>